<evidence type="ECO:0000313" key="4">
    <source>
        <dbReference type="EMBL" id="QQV76885.1"/>
    </source>
</evidence>
<evidence type="ECO:0000256" key="2">
    <source>
        <dbReference type="ARBA" id="ARBA00022946"/>
    </source>
</evidence>
<dbReference type="Pfam" id="PF07542">
    <property type="entry name" value="ATP12"/>
    <property type="match status" value="1"/>
</dbReference>
<sequence length="227" mass="24566">MKRFWTDVAVDAAGVVTLDGRPVRTPGRVPLALPFPALADAVAEEWRGVTGEIDPRAMPMTGLSNAVIDRIAPDTAAFAASLATFGESDLLYYRAPEPDALVARQALLWDPLLSWARTRYDVHFEIVQGVMHRTQPAATIARLGDAIAARTAWELAGLSPIVTIGGSLIAALAVVEGAATAEEAWRAVEADEDWQTEQWGRDEVSIAALESRRRDFFAGARFLELIG</sequence>
<dbReference type="SUPFAM" id="SSF160909">
    <property type="entry name" value="ATP12-like"/>
    <property type="match status" value="1"/>
</dbReference>
<dbReference type="KEGG" id="sari:H5J25_16060"/>
<dbReference type="PANTHER" id="PTHR21013">
    <property type="entry name" value="ATP SYNTHASE MITOCHONDRIAL F1 COMPLEX ASSEMBLY FACTOR 2/ATP12 PROTEIN, MITOCHONDRIAL PRECURSOR"/>
    <property type="match status" value="1"/>
</dbReference>
<reference evidence="5" key="1">
    <citation type="submission" date="2020-09" db="EMBL/GenBank/DDBJ databases">
        <title>Sphingomonas sp., a new species isolated from pork steak.</title>
        <authorList>
            <person name="Heidler von Heilborn D."/>
        </authorList>
    </citation>
    <scope>NUCLEOTIDE SEQUENCE [LARGE SCALE GENOMIC DNA]</scope>
</reference>
<dbReference type="InterPro" id="IPR011419">
    <property type="entry name" value="ATP12_ATP_synth-F1-assembly"/>
</dbReference>
<organism evidence="4 5">
    <name type="scientific">Sphingomonas aliaeris</name>
    <dbReference type="NCBI Taxonomy" id="2759526"/>
    <lineage>
        <taxon>Bacteria</taxon>
        <taxon>Pseudomonadati</taxon>
        <taxon>Pseudomonadota</taxon>
        <taxon>Alphaproteobacteria</taxon>
        <taxon>Sphingomonadales</taxon>
        <taxon>Sphingomonadaceae</taxon>
        <taxon>Sphingomonas</taxon>
    </lineage>
</organism>
<dbReference type="Gene3D" id="3.30.2180.10">
    <property type="entry name" value="ATP12-like"/>
    <property type="match status" value="1"/>
</dbReference>
<dbReference type="InterPro" id="IPR042272">
    <property type="entry name" value="ATP12_ATP_synth-F1-assembly_N"/>
</dbReference>
<keyword evidence="3" id="KW-0143">Chaperone</keyword>
<gene>
    <name evidence="4" type="ORF">H5J25_16060</name>
</gene>
<accession>A0A974S4A6</accession>
<dbReference type="Gene3D" id="1.10.3580.10">
    <property type="entry name" value="ATP12 ATPase"/>
    <property type="match status" value="1"/>
</dbReference>
<comment type="similarity">
    <text evidence="1">Belongs to the ATP12 family.</text>
</comment>
<protein>
    <submittedName>
        <fullName evidence="4">ATPase</fullName>
    </submittedName>
</protein>
<dbReference type="PANTHER" id="PTHR21013:SF10">
    <property type="entry name" value="ATP SYNTHASE MITOCHONDRIAL F1 COMPLEX ASSEMBLY FACTOR 2"/>
    <property type="match status" value="1"/>
</dbReference>
<dbReference type="RefSeq" id="WP_202092804.1">
    <property type="nucleotide sequence ID" value="NZ_CP061035.1"/>
</dbReference>
<proteinExistence type="inferred from homology"/>
<dbReference type="AlphaFoldDB" id="A0A974S4A6"/>
<evidence type="ECO:0000313" key="5">
    <source>
        <dbReference type="Proteomes" id="UP000595894"/>
    </source>
</evidence>
<keyword evidence="5" id="KW-1185">Reference proteome</keyword>
<dbReference type="EMBL" id="CP061035">
    <property type="protein sequence ID" value="QQV76885.1"/>
    <property type="molecule type" value="Genomic_DNA"/>
</dbReference>
<dbReference type="InterPro" id="IPR023335">
    <property type="entry name" value="ATP12_ortho_dom_sf"/>
</dbReference>
<evidence type="ECO:0000256" key="1">
    <source>
        <dbReference type="ARBA" id="ARBA00008231"/>
    </source>
</evidence>
<keyword evidence="2" id="KW-0809">Transit peptide</keyword>
<evidence type="ECO:0000256" key="3">
    <source>
        <dbReference type="ARBA" id="ARBA00023186"/>
    </source>
</evidence>
<dbReference type="GO" id="GO:0043461">
    <property type="term" value="P:proton-transporting ATP synthase complex assembly"/>
    <property type="evidence" value="ECO:0007669"/>
    <property type="project" value="InterPro"/>
</dbReference>
<dbReference type="Proteomes" id="UP000595894">
    <property type="component" value="Chromosome"/>
</dbReference>
<name>A0A974S4A6_9SPHN</name>